<dbReference type="InParanoid" id="E2AQ36"/>
<dbReference type="AlphaFoldDB" id="E2AQ36"/>
<keyword evidence="2" id="KW-1185">Reference proteome</keyword>
<gene>
    <name evidence="1" type="ORF">EAG_12356</name>
</gene>
<protein>
    <submittedName>
        <fullName evidence="1">Uncharacterized protein</fullName>
    </submittedName>
</protein>
<accession>E2AQ36</accession>
<name>E2AQ36_CAMFO</name>
<evidence type="ECO:0000313" key="2">
    <source>
        <dbReference type="Proteomes" id="UP000000311"/>
    </source>
</evidence>
<feature type="non-terminal residue" evidence="1">
    <location>
        <position position="1"/>
    </location>
</feature>
<reference evidence="1 2" key="1">
    <citation type="journal article" date="2010" name="Science">
        <title>Genomic comparison of the ants Camponotus floridanus and Harpegnathos saltator.</title>
        <authorList>
            <person name="Bonasio R."/>
            <person name="Zhang G."/>
            <person name="Ye C."/>
            <person name="Mutti N.S."/>
            <person name="Fang X."/>
            <person name="Qin N."/>
            <person name="Donahue G."/>
            <person name="Yang P."/>
            <person name="Li Q."/>
            <person name="Li C."/>
            <person name="Zhang P."/>
            <person name="Huang Z."/>
            <person name="Berger S.L."/>
            <person name="Reinberg D."/>
            <person name="Wang J."/>
            <person name="Liebig J."/>
        </authorList>
    </citation>
    <scope>NUCLEOTIDE SEQUENCE [LARGE SCALE GENOMIC DNA]</scope>
    <source>
        <strain evidence="2">C129</strain>
    </source>
</reference>
<proteinExistence type="predicted"/>
<organism evidence="2">
    <name type="scientific">Camponotus floridanus</name>
    <name type="common">Florida carpenter ant</name>
    <dbReference type="NCBI Taxonomy" id="104421"/>
    <lineage>
        <taxon>Eukaryota</taxon>
        <taxon>Metazoa</taxon>
        <taxon>Ecdysozoa</taxon>
        <taxon>Arthropoda</taxon>
        <taxon>Hexapoda</taxon>
        <taxon>Insecta</taxon>
        <taxon>Pterygota</taxon>
        <taxon>Neoptera</taxon>
        <taxon>Endopterygota</taxon>
        <taxon>Hymenoptera</taxon>
        <taxon>Apocrita</taxon>
        <taxon>Aculeata</taxon>
        <taxon>Formicoidea</taxon>
        <taxon>Formicidae</taxon>
        <taxon>Formicinae</taxon>
        <taxon>Camponotus</taxon>
    </lineage>
</organism>
<dbReference type="EMBL" id="GL441682">
    <property type="protein sequence ID" value="EFN64453.1"/>
    <property type="molecule type" value="Genomic_DNA"/>
</dbReference>
<evidence type="ECO:0000313" key="1">
    <source>
        <dbReference type="EMBL" id="EFN64453.1"/>
    </source>
</evidence>
<sequence>LCVPNQIFITYIKNLDNIFFNHLRVLILNESVLKTMITFLEKVSCPHPCANFPKKYFLALYARVRLYFTLKFANKHFKTQERNKKIIILTH</sequence>
<dbReference type="Proteomes" id="UP000000311">
    <property type="component" value="Unassembled WGS sequence"/>
</dbReference>
<feature type="non-terminal residue" evidence="1">
    <location>
        <position position="91"/>
    </location>
</feature>